<dbReference type="SUPFAM" id="SSF143548">
    <property type="entry name" value="Serine metabolism enzymes domain"/>
    <property type="match status" value="1"/>
</dbReference>
<dbReference type="Pfam" id="PF03313">
    <property type="entry name" value="SDH_alpha"/>
    <property type="match status" value="1"/>
</dbReference>
<evidence type="ECO:0000259" key="14">
    <source>
        <dbReference type="Pfam" id="PF03315"/>
    </source>
</evidence>
<comment type="cofactor">
    <cofactor evidence="1 11">
        <name>[4Fe-4S] cluster</name>
        <dbReference type="ChEBI" id="CHEBI:49883"/>
    </cofactor>
</comment>
<dbReference type="Gene3D" id="3.30.1330.90">
    <property type="entry name" value="D-3-phosphoglycerate dehydrogenase, domain 3"/>
    <property type="match status" value="2"/>
</dbReference>
<dbReference type="Pfam" id="PF03315">
    <property type="entry name" value="SDH_beta"/>
    <property type="match status" value="2"/>
</dbReference>
<evidence type="ECO:0000256" key="6">
    <source>
        <dbReference type="ARBA" id="ARBA00022723"/>
    </source>
</evidence>
<dbReference type="InterPro" id="IPR005131">
    <property type="entry name" value="Ser_deHydtase_bsu"/>
</dbReference>
<keyword evidence="16" id="KW-1185">Reference proteome</keyword>
<dbReference type="EC" id="4.3.1.17" evidence="11"/>
<evidence type="ECO:0000256" key="12">
    <source>
        <dbReference type="SAM" id="MobiDB-lite"/>
    </source>
</evidence>
<evidence type="ECO:0000259" key="13">
    <source>
        <dbReference type="Pfam" id="PF03313"/>
    </source>
</evidence>
<protein>
    <recommendedName>
        <fullName evidence="11">L-serine dehydratase</fullName>
        <ecNumber evidence="11">4.3.1.17</ecNumber>
    </recommendedName>
</protein>
<evidence type="ECO:0000256" key="2">
    <source>
        <dbReference type="ARBA" id="ARBA00004742"/>
    </source>
</evidence>
<dbReference type="InterPro" id="IPR004644">
    <property type="entry name" value="Fe-S_L-Ser_mono"/>
</dbReference>
<organism evidence="15 16">
    <name type="scientific">Marispirochaeta aestuarii</name>
    <dbReference type="NCBI Taxonomy" id="1963862"/>
    <lineage>
        <taxon>Bacteria</taxon>
        <taxon>Pseudomonadati</taxon>
        <taxon>Spirochaetota</taxon>
        <taxon>Spirochaetia</taxon>
        <taxon>Spirochaetales</taxon>
        <taxon>Spirochaetaceae</taxon>
        <taxon>Marispirochaeta</taxon>
    </lineage>
</organism>
<dbReference type="PANTHER" id="PTHR30182">
    <property type="entry name" value="L-SERINE DEHYDRATASE"/>
    <property type="match status" value="1"/>
</dbReference>
<keyword evidence="8 11" id="KW-0411">Iron-sulfur</keyword>
<evidence type="ECO:0000256" key="10">
    <source>
        <dbReference type="ARBA" id="ARBA00049406"/>
    </source>
</evidence>
<gene>
    <name evidence="15" type="ORF">B4O97_02190</name>
</gene>
<evidence type="ECO:0000256" key="3">
    <source>
        <dbReference type="ARBA" id="ARBA00008636"/>
    </source>
</evidence>
<keyword evidence="9 11" id="KW-0456">Lyase</keyword>
<name>A0A1Y1S2H1_9SPIO</name>
<dbReference type="Proteomes" id="UP000192343">
    <property type="component" value="Unassembled WGS sequence"/>
</dbReference>
<feature type="domain" description="Serine dehydratase-like alpha subunit" evidence="13">
    <location>
        <begin position="152"/>
        <end position="391"/>
    </location>
</feature>
<dbReference type="EMBL" id="MWQY01000002">
    <property type="protein sequence ID" value="ORC37985.1"/>
    <property type="molecule type" value="Genomic_DNA"/>
</dbReference>
<dbReference type="GO" id="GO:0046872">
    <property type="term" value="F:metal ion binding"/>
    <property type="evidence" value="ECO:0007669"/>
    <property type="project" value="UniProtKB-KW"/>
</dbReference>
<dbReference type="InterPro" id="IPR051318">
    <property type="entry name" value="Fe-S_L-Ser"/>
</dbReference>
<accession>A0A1Y1S2H1</accession>
<dbReference type="InterPro" id="IPR029009">
    <property type="entry name" value="ASB_dom_sf"/>
</dbReference>
<sequence>MKGIIDLYKPGRGPSSSHTLGPAAAAERFLEEFPGGESFDVELFGSLAATGRGHLTDQAITDVLGRERCTIQWYPDKELPEHPNGMRLSARDAGKKLLGSREVYSVGGGSILYPGLPEAPRPYEHESLAAVLTYCAREEIPLWNYAYLREPGLEEHLRQVWEVMKKSIQRGLLAEGRLPGGLKLPRKASQYMARVRDARGITRDLGRLFANALAVSEENAAGGIVVTAPTCGASGVVPAVLAFYAESHKLPNERIYRALAVAGLIGILVRHNASISGAEVGCQGEVGTACAMAAAAAAHLIGGTRNQVEYAAEMGLEHHLGLTCDPVQGLVQIPCIERNAMAAARAVESAVYALQSDGSHSVSFDQVVETMYRTGRDLGRDYRETSGGGLARTFRPFPGERG</sequence>
<comment type="pathway">
    <text evidence="2">Carbohydrate biosynthesis; gluconeogenesis.</text>
</comment>
<dbReference type="NCBIfam" id="TIGR00720">
    <property type="entry name" value="sda_mono"/>
    <property type="match status" value="1"/>
</dbReference>
<comment type="catalytic activity">
    <reaction evidence="10 11">
        <text>L-serine = pyruvate + NH4(+)</text>
        <dbReference type="Rhea" id="RHEA:19169"/>
        <dbReference type="ChEBI" id="CHEBI:15361"/>
        <dbReference type="ChEBI" id="CHEBI:28938"/>
        <dbReference type="ChEBI" id="CHEBI:33384"/>
        <dbReference type="EC" id="4.3.1.17"/>
    </reaction>
</comment>
<feature type="domain" description="Serine dehydratase beta chain" evidence="14">
    <location>
        <begin position="4"/>
        <end position="61"/>
    </location>
</feature>
<proteinExistence type="inferred from homology"/>
<dbReference type="STRING" id="1963862.B4O97_02190"/>
<evidence type="ECO:0000313" key="16">
    <source>
        <dbReference type="Proteomes" id="UP000192343"/>
    </source>
</evidence>
<comment type="caution">
    <text evidence="15">The sequence shown here is derived from an EMBL/GenBank/DDBJ whole genome shotgun (WGS) entry which is preliminary data.</text>
</comment>
<evidence type="ECO:0000256" key="5">
    <source>
        <dbReference type="ARBA" id="ARBA00022485"/>
    </source>
</evidence>
<evidence type="ECO:0000256" key="11">
    <source>
        <dbReference type="RuleBase" id="RU366059"/>
    </source>
</evidence>
<dbReference type="OrthoDB" id="9805537at2"/>
<evidence type="ECO:0000256" key="7">
    <source>
        <dbReference type="ARBA" id="ARBA00023004"/>
    </source>
</evidence>
<dbReference type="GO" id="GO:0051539">
    <property type="term" value="F:4 iron, 4 sulfur cluster binding"/>
    <property type="evidence" value="ECO:0007669"/>
    <property type="project" value="UniProtKB-UniRule"/>
</dbReference>
<feature type="domain" description="Serine dehydratase beta chain" evidence="14">
    <location>
        <begin position="70"/>
        <end position="112"/>
    </location>
</feature>
<dbReference type="PANTHER" id="PTHR30182:SF1">
    <property type="entry name" value="L-SERINE DEHYDRATASE 1"/>
    <property type="match status" value="1"/>
</dbReference>
<keyword evidence="7 11" id="KW-0408">Iron</keyword>
<dbReference type="InterPro" id="IPR005130">
    <property type="entry name" value="Ser_deHydtase-like_asu"/>
</dbReference>
<dbReference type="GO" id="GO:0006094">
    <property type="term" value="P:gluconeogenesis"/>
    <property type="evidence" value="ECO:0007669"/>
    <property type="project" value="UniProtKB-KW"/>
</dbReference>
<evidence type="ECO:0000256" key="9">
    <source>
        <dbReference type="ARBA" id="ARBA00023239"/>
    </source>
</evidence>
<evidence type="ECO:0000256" key="4">
    <source>
        <dbReference type="ARBA" id="ARBA00022432"/>
    </source>
</evidence>
<keyword evidence="4 11" id="KW-0312">Gluconeogenesis</keyword>
<evidence type="ECO:0000313" key="15">
    <source>
        <dbReference type="EMBL" id="ORC37985.1"/>
    </source>
</evidence>
<keyword evidence="6 11" id="KW-0479">Metal-binding</keyword>
<reference evidence="15 16" key="1">
    <citation type="submission" date="2017-03" db="EMBL/GenBank/DDBJ databases">
        <title>Draft Genome sequence of Marispirochaeta sp. strain JC444.</title>
        <authorList>
            <person name="Shivani Y."/>
            <person name="Subhash Y."/>
            <person name="Sasikala C."/>
            <person name="Ramana C."/>
        </authorList>
    </citation>
    <scope>NUCLEOTIDE SEQUENCE [LARGE SCALE GENOMIC DNA]</scope>
    <source>
        <strain evidence="15 16">JC444</strain>
    </source>
</reference>
<keyword evidence="5 11" id="KW-0004">4Fe-4S</keyword>
<evidence type="ECO:0000256" key="1">
    <source>
        <dbReference type="ARBA" id="ARBA00001966"/>
    </source>
</evidence>
<feature type="region of interest" description="Disordered" evidence="12">
    <location>
        <begin position="382"/>
        <end position="402"/>
    </location>
</feature>
<dbReference type="AlphaFoldDB" id="A0A1Y1S2H1"/>
<comment type="similarity">
    <text evidence="3 11">Belongs to the iron-sulfur dependent L-serine dehydratase family.</text>
</comment>
<dbReference type="GO" id="GO:0003941">
    <property type="term" value="F:L-serine ammonia-lyase activity"/>
    <property type="evidence" value="ECO:0007669"/>
    <property type="project" value="UniProtKB-UniRule"/>
</dbReference>
<evidence type="ECO:0000256" key="8">
    <source>
        <dbReference type="ARBA" id="ARBA00023014"/>
    </source>
</evidence>